<evidence type="ECO:0000256" key="1">
    <source>
        <dbReference type="SAM" id="Phobius"/>
    </source>
</evidence>
<dbReference type="EMBL" id="HBUF01240005">
    <property type="protein sequence ID" value="CAG6676515.1"/>
    <property type="molecule type" value="Transcribed_RNA"/>
</dbReference>
<keyword evidence="1" id="KW-0472">Membrane</keyword>
<proteinExistence type="predicted"/>
<organism evidence="2">
    <name type="scientific">Cacopsylla melanoneura</name>
    <dbReference type="NCBI Taxonomy" id="428564"/>
    <lineage>
        <taxon>Eukaryota</taxon>
        <taxon>Metazoa</taxon>
        <taxon>Ecdysozoa</taxon>
        <taxon>Arthropoda</taxon>
        <taxon>Hexapoda</taxon>
        <taxon>Insecta</taxon>
        <taxon>Pterygota</taxon>
        <taxon>Neoptera</taxon>
        <taxon>Paraneoptera</taxon>
        <taxon>Hemiptera</taxon>
        <taxon>Sternorrhyncha</taxon>
        <taxon>Psylloidea</taxon>
        <taxon>Psyllidae</taxon>
        <taxon>Psyllinae</taxon>
        <taxon>Cacopsylla</taxon>
    </lineage>
</organism>
<feature type="transmembrane region" description="Helical" evidence="1">
    <location>
        <begin position="13"/>
        <end position="33"/>
    </location>
</feature>
<keyword evidence="1" id="KW-0812">Transmembrane</keyword>
<accession>A0A8D8SYI2</accession>
<reference evidence="2" key="1">
    <citation type="submission" date="2021-05" db="EMBL/GenBank/DDBJ databases">
        <authorList>
            <person name="Alioto T."/>
            <person name="Alioto T."/>
            <person name="Gomez Garrido J."/>
        </authorList>
    </citation>
    <scope>NUCLEOTIDE SEQUENCE</scope>
</reference>
<feature type="transmembrane region" description="Helical" evidence="1">
    <location>
        <begin position="45"/>
        <end position="64"/>
    </location>
</feature>
<sequence length="100" mass="12253">MASFFDTIILFDFYAYFFHYLFVFIFNFNLLVYNSTTSIRTHFSFSFTLFTPCIHCFLILTLLFHCDISYSFKLLLPNFILHYWFIFSKKILCNHRHKIL</sequence>
<evidence type="ECO:0000313" key="2">
    <source>
        <dbReference type="EMBL" id="CAG6676515.1"/>
    </source>
</evidence>
<protein>
    <submittedName>
        <fullName evidence="2">Uncharacterized protein</fullName>
    </submittedName>
</protein>
<name>A0A8D8SYI2_9HEMI</name>
<feature type="transmembrane region" description="Helical" evidence="1">
    <location>
        <begin position="70"/>
        <end position="87"/>
    </location>
</feature>
<keyword evidence="1" id="KW-1133">Transmembrane helix</keyword>
<dbReference type="AlphaFoldDB" id="A0A8D8SYI2"/>